<evidence type="ECO:0000313" key="2">
    <source>
        <dbReference type="EMBL" id="OQX11758.1"/>
    </source>
</evidence>
<proteinExistence type="predicted"/>
<name>A0A1Y1QQY5_9GAMM</name>
<dbReference type="Proteomes" id="UP000192491">
    <property type="component" value="Unassembled WGS sequence"/>
</dbReference>
<dbReference type="InterPro" id="IPR044398">
    <property type="entry name" value="Globin-sensor_dom"/>
</dbReference>
<dbReference type="GO" id="GO:0020037">
    <property type="term" value="F:heme binding"/>
    <property type="evidence" value="ECO:0007669"/>
    <property type="project" value="InterPro"/>
</dbReference>
<protein>
    <submittedName>
        <fullName evidence="2">Globin domain-containing protein</fullName>
    </submittedName>
</protein>
<evidence type="ECO:0000313" key="3">
    <source>
        <dbReference type="Proteomes" id="UP000192491"/>
    </source>
</evidence>
<dbReference type="SUPFAM" id="SSF46458">
    <property type="entry name" value="Globin-like"/>
    <property type="match status" value="1"/>
</dbReference>
<dbReference type="InterPro" id="IPR009050">
    <property type="entry name" value="Globin-like_sf"/>
</dbReference>
<comment type="caution">
    <text evidence="2">The sequence shown here is derived from an EMBL/GenBank/DDBJ whole genome shotgun (WGS) entry which is preliminary data.</text>
</comment>
<dbReference type="Gene3D" id="1.10.490.10">
    <property type="entry name" value="Globins"/>
    <property type="match status" value="1"/>
</dbReference>
<dbReference type="EMBL" id="MTEJ01000081">
    <property type="protein sequence ID" value="OQX11758.1"/>
    <property type="molecule type" value="Genomic_DNA"/>
</dbReference>
<reference evidence="2 3" key="1">
    <citation type="submission" date="2017-01" db="EMBL/GenBank/DDBJ databases">
        <title>Novel large sulfur bacteria in the metagenomes of groundwater-fed chemosynthetic microbial mats in the Lake Huron basin.</title>
        <authorList>
            <person name="Sharrar A.M."/>
            <person name="Flood B.E."/>
            <person name="Bailey J.V."/>
            <person name="Jones D.S."/>
            <person name="Biddanda B."/>
            <person name="Ruberg S.A."/>
            <person name="Marcus D.N."/>
            <person name="Dick G.J."/>
        </authorList>
    </citation>
    <scope>NUCLEOTIDE SEQUENCE [LARGE SCALE GENOMIC DNA]</scope>
    <source>
        <strain evidence="2">A8</strain>
    </source>
</reference>
<dbReference type="AlphaFoldDB" id="A0A1Y1QQY5"/>
<dbReference type="Pfam" id="PF11563">
    <property type="entry name" value="Protoglobin"/>
    <property type="match status" value="1"/>
</dbReference>
<dbReference type="InterPro" id="IPR012292">
    <property type="entry name" value="Globin/Proto"/>
</dbReference>
<sequence>MDLATMTAEILRKIPKSMIPTAADGDFIRSHKQFFRQHQEAVIKGFYDVAFSDPSTQGHLNPAERPARENTLREWYKITTSGHFDDHYWTWQALVGIVHVKHNISNSAMLSMWGWIINFLQMRLLQELPVAEALLAIQVLQKVQATVCSLIVESFILTQQEAITRASGLNPAIQRRFIQIEIDTMLRQGRATLQNPMLQAAA</sequence>
<gene>
    <name evidence="2" type="ORF">BWK73_16750</name>
</gene>
<organism evidence="2 3">
    <name type="scientific">Thiothrix lacustris</name>
    <dbReference type="NCBI Taxonomy" id="525917"/>
    <lineage>
        <taxon>Bacteria</taxon>
        <taxon>Pseudomonadati</taxon>
        <taxon>Pseudomonadota</taxon>
        <taxon>Gammaproteobacteria</taxon>
        <taxon>Thiotrichales</taxon>
        <taxon>Thiotrichaceae</taxon>
        <taxon>Thiothrix</taxon>
    </lineage>
</organism>
<accession>A0A1Y1QQY5</accession>
<feature type="domain" description="Globin-sensor" evidence="1">
    <location>
        <begin position="21"/>
        <end position="156"/>
    </location>
</feature>
<dbReference type="GO" id="GO:0019825">
    <property type="term" value="F:oxygen binding"/>
    <property type="evidence" value="ECO:0007669"/>
    <property type="project" value="InterPro"/>
</dbReference>
<evidence type="ECO:0000259" key="1">
    <source>
        <dbReference type="Pfam" id="PF11563"/>
    </source>
</evidence>